<dbReference type="RefSeq" id="WP_011846689.1">
    <property type="nucleotide sequence ID" value="NC_009052.1"/>
</dbReference>
<proteinExistence type="predicted"/>
<name>A3D3Z5_SHEB5</name>
<keyword evidence="2" id="KW-1185">Reference proteome</keyword>
<accession>A3D3Z5</accession>
<dbReference type="OrthoDB" id="6264860at2"/>
<gene>
    <name evidence="1" type="ordered locus">Sbal_1954</name>
</gene>
<reference evidence="1 2" key="1">
    <citation type="submission" date="2007-02" db="EMBL/GenBank/DDBJ databases">
        <title>Complete sequence of chromosome of Shewanella baltica OS155.</title>
        <authorList>
            <consortium name="US DOE Joint Genome Institute"/>
            <person name="Copeland A."/>
            <person name="Lucas S."/>
            <person name="Lapidus A."/>
            <person name="Barry K."/>
            <person name="Detter J.C."/>
            <person name="Glavina del Rio T."/>
            <person name="Hammon N."/>
            <person name="Israni S."/>
            <person name="Dalin E."/>
            <person name="Tice H."/>
            <person name="Pitluck S."/>
            <person name="Sims D.R."/>
            <person name="Brettin T."/>
            <person name="Bruce D."/>
            <person name="Han C."/>
            <person name="Tapia R."/>
            <person name="Brainard J."/>
            <person name="Schmutz J."/>
            <person name="Larimer F."/>
            <person name="Land M."/>
            <person name="Hauser L."/>
            <person name="Kyrpides N."/>
            <person name="Mikhailova N."/>
            <person name="Brettar I."/>
            <person name="Klappenbach J."/>
            <person name="Konstantinidis K."/>
            <person name="Rodrigues J."/>
            <person name="Tiedje J."/>
            <person name="Richardson P."/>
        </authorList>
    </citation>
    <scope>NUCLEOTIDE SEQUENCE [LARGE SCALE GENOMIC DNA]</scope>
    <source>
        <strain evidence="2">OS155 / ATCC BAA-1091</strain>
    </source>
</reference>
<dbReference type="AlphaFoldDB" id="A3D3Z5"/>
<evidence type="ECO:0000313" key="1">
    <source>
        <dbReference type="EMBL" id="ABN61458.1"/>
    </source>
</evidence>
<dbReference type="EMBL" id="CP000563">
    <property type="protein sequence ID" value="ABN61458.1"/>
    <property type="molecule type" value="Genomic_DNA"/>
</dbReference>
<dbReference type="HOGENOM" id="CLU_148485_0_0_6"/>
<protein>
    <submittedName>
        <fullName evidence="1">Secretion system effector SseE</fullName>
    </submittedName>
</protein>
<organism evidence="1 2">
    <name type="scientific">Shewanella baltica (strain OS155 / ATCC BAA-1091)</name>
    <dbReference type="NCBI Taxonomy" id="325240"/>
    <lineage>
        <taxon>Bacteria</taxon>
        <taxon>Pseudomonadati</taxon>
        <taxon>Pseudomonadota</taxon>
        <taxon>Gammaproteobacteria</taxon>
        <taxon>Alteromonadales</taxon>
        <taxon>Shewanellaceae</taxon>
        <taxon>Shewanella</taxon>
    </lineage>
</organism>
<evidence type="ECO:0000313" key="2">
    <source>
        <dbReference type="Proteomes" id="UP000001557"/>
    </source>
</evidence>
<dbReference type="KEGG" id="sbl:Sbal_1954"/>
<sequence>MDSVSQYLARKGVTVSSAYFENSQFEWGKCWDTPYWSMVFRVDDNTLTICDFCSKGNTSGVGSAVLQLVEQLRHLRRSLPDIQQIRGMVIHDAGRPTQRLARQALREVLLKQGAKEVNQNGETWLVY</sequence>
<dbReference type="STRING" id="325240.Sbal_1954"/>
<dbReference type="Proteomes" id="UP000001557">
    <property type="component" value="Chromosome"/>
</dbReference>